<dbReference type="Proteomes" id="UP001500791">
    <property type="component" value="Unassembled WGS sequence"/>
</dbReference>
<keyword evidence="1" id="KW-1133">Transmembrane helix</keyword>
<dbReference type="EMBL" id="BAAAEJ010000007">
    <property type="protein sequence ID" value="GAA0393236.1"/>
    <property type="molecule type" value="Genomic_DNA"/>
</dbReference>
<name>A0ABN0YEV5_9CAUL</name>
<dbReference type="PANTHER" id="PTHR42903:SF1">
    <property type="entry name" value="INNER MEMBRANE PROTEIN YCCF"/>
    <property type="match status" value="1"/>
</dbReference>
<feature type="domain" description="Inner membrane component" evidence="2">
    <location>
        <begin position="78"/>
        <end position="127"/>
    </location>
</feature>
<sequence>MPLIRLILNLLWFFTGGFLTGLTWLIGGLLLLLTVVGAPWAFSAWRIASYSFWPFGREVVWREPDASVIGVGCFGVGLNIIWLILAGWYIAIGHILVAVPQFISIIGIPFALKNLELAKLSLAPVGRTIRAKA</sequence>
<dbReference type="InterPro" id="IPR031308">
    <property type="entry name" value="UCP028777"/>
</dbReference>
<dbReference type="InterPro" id="IPR005185">
    <property type="entry name" value="YccF"/>
</dbReference>
<keyword evidence="1" id="KW-0472">Membrane</keyword>
<dbReference type="PANTHER" id="PTHR42903">
    <property type="entry name" value="INNER MEMBRANE PROTEIN YCCF"/>
    <property type="match status" value="1"/>
</dbReference>
<keyword evidence="1" id="KW-0997">Cell inner membrane</keyword>
<feature type="domain" description="Inner membrane component" evidence="2">
    <location>
        <begin position="7"/>
        <end position="57"/>
    </location>
</feature>
<accession>A0ABN0YEV5</accession>
<keyword evidence="4" id="KW-1185">Reference proteome</keyword>
<comment type="caution">
    <text evidence="3">The sequence shown here is derived from an EMBL/GenBank/DDBJ whole genome shotgun (WGS) entry which is preliminary data.</text>
</comment>
<feature type="transmembrane region" description="Helical" evidence="1">
    <location>
        <begin position="12"/>
        <end position="45"/>
    </location>
</feature>
<dbReference type="NCBIfam" id="NF008741">
    <property type="entry name" value="PRK11770.1-3"/>
    <property type="match status" value="1"/>
</dbReference>
<dbReference type="PIRSF" id="PIRSF028777">
    <property type="entry name" value="UCP028777"/>
    <property type="match status" value="1"/>
</dbReference>
<gene>
    <name evidence="3" type="ORF">GCM10009093_19780</name>
</gene>
<proteinExistence type="predicted"/>
<organism evidence="3 4">
    <name type="scientific">Brevundimonas terrae</name>
    <dbReference type="NCBI Taxonomy" id="363631"/>
    <lineage>
        <taxon>Bacteria</taxon>
        <taxon>Pseudomonadati</taxon>
        <taxon>Pseudomonadota</taxon>
        <taxon>Alphaproteobacteria</taxon>
        <taxon>Caulobacterales</taxon>
        <taxon>Caulobacteraceae</taxon>
        <taxon>Brevundimonas</taxon>
    </lineage>
</organism>
<protein>
    <recommendedName>
        <fullName evidence="1">Inner membrane protein YccF</fullName>
    </recommendedName>
</protein>
<evidence type="ECO:0000256" key="1">
    <source>
        <dbReference type="PIRNR" id="PIRNR028777"/>
    </source>
</evidence>
<evidence type="ECO:0000313" key="3">
    <source>
        <dbReference type="EMBL" id="GAA0393236.1"/>
    </source>
</evidence>
<comment type="subcellular location">
    <subcellularLocation>
        <location evidence="1">Cell inner membrane</location>
        <topology evidence="1">Multi-pass membrane protein</topology>
    </subcellularLocation>
</comment>
<dbReference type="Pfam" id="PF03733">
    <property type="entry name" value="YccF"/>
    <property type="match status" value="2"/>
</dbReference>
<evidence type="ECO:0000259" key="2">
    <source>
        <dbReference type="Pfam" id="PF03733"/>
    </source>
</evidence>
<feature type="transmembrane region" description="Helical" evidence="1">
    <location>
        <begin position="66"/>
        <end position="85"/>
    </location>
</feature>
<keyword evidence="1" id="KW-1003">Cell membrane</keyword>
<reference evidence="3 4" key="1">
    <citation type="journal article" date="2019" name="Int. J. Syst. Evol. Microbiol.">
        <title>The Global Catalogue of Microorganisms (GCM) 10K type strain sequencing project: providing services to taxonomists for standard genome sequencing and annotation.</title>
        <authorList>
            <consortium name="The Broad Institute Genomics Platform"/>
            <consortium name="The Broad Institute Genome Sequencing Center for Infectious Disease"/>
            <person name="Wu L."/>
            <person name="Ma J."/>
        </authorList>
    </citation>
    <scope>NUCLEOTIDE SEQUENCE [LARGE SCALE GENOMIC DNA]</scope>
    <source>
        <strain evidence="3 4">JCM 13476</strain>
    </source>
</reference>
<feature type="transmembrane region" description="Helical" evidence="1">
    <location>
        <begin position="91"/>
        <end position="112"/>
    </location>
</feature>
<keyword evidence="1" id="KW-0812">Transmembrane</keyword>
<evidence type="ECO:0000313" key="4">
    <source>
        <dbReference type="Proteomes" id="UP001500791"/>
    </source>
</evidence>
<dbReference type="InterPro" id="IPR052937">
    <property type="entry name" value="Inner_membrane_protein"/>
</dbReference>